<accession>A0A7J5TTT2</accession>
<dbReference type="AlphaFoldDB" id="A0A7J5TTT2"/>
<dbReference type="RefSeq" id="WP_152126380.1">
    <property type="nucleotide sequence ID" value="NZ_WELI01000011.1"/>
</dbReference>
<dbReference type="Proteomes" id="UP000488299">
    <property type="component" value="Unassembled WGS sequence"/>
</dbReference>
<dbReference type="EMBL" id="WELI01000011">
    <property type="protein sequence ID" value="KAB7727304.1"/>
    <property type="molecule type" value="Genomic_DNA"/>
</dbReference>
<protein>
    <submittedName>
        <fullName evidence="1">Uncharacterized protein</fullName>
    </submittedName>
</protein>
<evidence type="ECO:0000313" key="2">
    <source>
        <dbReference type="Proteomes" id="UP000488299"/>
    </source>
</evidence>
<keyword evidence="2" id="KW-1185">Reference proteome</keyword>
<name>A0A7J5TTT2_9BACT</name>
<organism evidence="1 2">
    <name type="scientific">Rudanella paleaurantiibacter</name>
    <dbReference type="NCBI Taxonomy" id="2614655"/>
    <lineage>
        <taxon>Bacteria</taxon>
        <taxon>Pseudomonadati</taxon>
        <taxon>Bacteroidota</taxon>
        <taxon>Cytophagia</taxon>
        <taxon>Cytophagales</taxon>
        <taxon>Cytophagaceae</taxon>
        <taxon>Rudanella</taxon>
    </lineage>
</organism>
<evidence type="ECO:0000313" key="1">
    <source>
        <dbReference type="EMBL" id="KAB7727304.1"/>
    </source>
</evidence>
<gene>
    <name evidence="1" type="ORF">F5984_22000</name>
</gene>
<comment type="caution">
    <text evidence="1">The sequence shown here is derived from an EMBL/GenBank/DDBJ whole genome shotgun (WGS) entry which is preliminary data.</text>
</comment>
<sequence>MYLDALRQQLTAPRGADQPDAIDLLDEAALQQIRGGDKEFTPMGPEAESLHELWQMPRFLVQLG</sequence>
<reference evidence="1 2" key="1">
    <citation type="submission" date="2019-10" db="EMBL/GenBank/DDBJ databases">
        <title>Rudanella paleaurantiibacter sp. nov., isolated from sludge.</title>
        <authorList>
            <person name="Xu S.Q."/>
        </authorList>
    </citation>
    <scope>NUCLEOTIDE SEQUENCE [LARGE SCALE GENOMIC DNA]</scope>
    <source>
        <strain evidence="1 2">HX-22-17</strain>
    </source>
</reference>
<proteinExistence type="predicted"/>